<dbReference type="Proteomes" id="UP000799439">
    <property type="component" value="Unassembled WGS sequence"/>
</dbReference>
<accession>A0A9P4ITL8</accession>
<reference evidence="3" key="1">
    <citation type="journal article" date="2020" name="Stud. Mycol.">
        <title>101 Dothideomycetes genomes: a test case for predicting lifestyles and emergence of pathogens.</title>
        <authorList>
            <person name="Haridas S."/>
            <person name="Albert R."/>
            <person name="Binder M."/>
            <person name="Bloem J."/>
            <person name="Labutti K."/>
            <person name="Salamov A."/>
            <person name="Andreopoulos B."/>
            <person name="Baker S."/>
            <person name="Barry K."/>
            <person name="Bills G."/>
            <person name="Bluhm B."/>
            <person name="Cannon C."/>
            <person name="Castanera R."/>
            <person name="Culley D."/>
            <person name="Daum C."/>
            <person name="Ezra D."/>
            <person name="Gonzalez J."/>
            <person name="Henrissat B."/>
            <person name="Kuo A."/>
            <person name="Liang C."/>
            <person name="Lipzen A."/>
            <person name="Lutzoni F."/>
            <person name="Magnuson J."/>
            <person name="Mondo S."/>
            <person name="Nolan M."/>
            <person name="Ohm R."/>
            <person name="Pangilinan J."/>
            <person name="Park H.-J."/>
            <person name="Ramirez L."/>
            <person name="Alfaro M."/>
            <person name="Sun H."/>
            <person name="Tritt A."/>
            <person name="Yoshinaga Y."/>
            <person name="Zwiers L.-H."/>
            <person name="Turgeon B."/>
            <person name="Goodwin S."/>
            <person name="Spatafora J."/>
            <person name="Crous P."/>
            <person name="Grigoriev I."/>
        </authorList>
    </citation>
    <scope>NUCLEOTIDE SEQUENCE</scope>
    <source>
        <strain evidence="3">CBS 260.36</strain>
    </source>
</reference>
<dbReference type="EMBL" id="ML996090">
    <property type="protein sequence ID" value="KAF2149782.1"/>
    <property type="molecule type" value="Genomic_DNA"/>
</dbReference>
<evidence type="ECO:0000256" key="1">
    <source>
        <dbReference type="SAM" id="MobiDB-lite"/>
    </source>
</evidence>
<feature type="chain" id="PRO_5040491045" description="Secreted protein" evidence="2">
    <location>
        <begin position="21"/>
        <end position="92"/>
    </location>
</feature>
<sequence length="92" mass="9754">MRTAVHALTLSGLSATLSMALSSGMPSVTLSKLPSIMPFEMLLVVLSVCPPTVPSISQGRQVGDTTGSPRRTNSTAIPTQQRRLSMTILRSK</sequence>
<evidence type="ECO:0000256" key="2">
    <source>
        <dbReference type="SAM" id="SignalP"/>
    </source>
</evidence>
<proteinExistence type="predicted"/>
<evidence type="ECO:0000313" key="4">
    <source>
        <dbReference type="Proteomes" id="UP000799439"/>
    </source>
</evidence>
<protein>
    <recommendedName>
        <fullName evidence="5">Secreted protein</fullName>
    </recommendedName>
</protein>
<dbReference type="AlphaFoldDB" id="A0A9P4ITL8"/>
<evidence type="ECO:0000313" key="3">
    <source>
        <dbReference type="EMBL" id="KAF2149782.1"/>
    </source>
</evidence>
<gene>
    <name evidence="3" type="ORF">K461DRAFT_33873</name>
</gene>
<keyword evidence="4" id="KW-1185">Reference proteome</keyword>
<name>A0A9P4ITL8_9PEZI</name>
<feature type="signal peptide" evidence="2">
    <location>
        <begin position="1"/>
        <end position="20"/>
    </location>
</feature>
<organism evidence="3 4">
    <name type="scientific">Myriangium duriaei CBS 260.36</name>
    <dbReference type="NCBI Taxonomy" id="1168546"/>
    <lineage>
        <taxon>Eukaryota</taxon>
        <taxon>Fungi</taxon>
        <taxon>Dikarya</taxon>
        <taxon>Ascomycota</taxon>
        <taxon>Pezizomycotina</taxon>
        <taxon>Dothideomycetes</taxon>
        <taxon>Dothideomycetidae</taxon>
        <taxon>Myriangiales</taxon>
        <taxon>Myriangiaceae</taxon>
        <taxon>Myriangium</taxon>
    </lineage>
</organism>
<keyword evidence="2" id="KW-0732">Signal</keyword>
<evidence type="ECO:0008006" key="5">
    <source>
        <dbReference type="Google" id="ProtNLM"/>
    </source>
</evidence>
<comment type="caution">
    <text evidence="3">The sequence shown here is derived from an EMBL/GenBank/DDBJ whole genome shotgun (WGS) entry which is preliminary data.</text>
</comment>
<feature type="region of interest" description="Disordered" evidence="1">
    <location>
        <begin position="56"/>
        <end position="92"/>
    </location>
</feature>